<sequence>MALAEAVAGLTAIPGVRTAAQLTTPSSETPESPGGTLAVASALAGLLPAGGLRRGTTVAVTGSAALVLALLAEATQAGSWAAITGMPDLGVAAAAELGVDLDRLALIPDPGAELAAVLAALIDGFDLVVLGPVAPQGVQPQLARRLTGRVRNRGAVLLSTAPWPGADLELSVSARRWRGITADGFGYLQSCELVATSRGRGAAARPRTASLLLPGPGGAVAPGEPRTARRLAEVAG</sequence>
<proteinExistence type="predicted"/>
<dbReference type="EMBL" id="JAMXQV010000024">
    <property type="protein sequence ID" value="MCR6488363.1"/>
    <property type="molecule type" value="Genomic_DNA"/>
</dbReference>
<reference evidence="1" key="1">
    <citation type="submission" date="2022-06" db="EMBL/GenBank/DDBJ databases">
        <title>Amycolatopsis iheyaensis sp. nov., a new species of the genus Amycolatopsis isolated from soil in Iheya island, Japan.</title>
        <authorList>
            <person name="Ngamcharungchit C."/>
            <person name="Kanto H."/>
            <person name="Take A."/>
            <person name="Intra B."/>
            <person name="Matsumoto A."/>
            <person name="Panbangred W."/>
            <person name="Inahashi Y."/>
        </authorList>
    </citation>
    <scope>NUCLEOTIDE SEQUENCE</scope>
    <source>
        <strain evidence="1">OK19-0408</strain>
    </source>
</reference>
<comment type="caution">
    <text evidence="1">The sequence shown here is derived from an EMBL/GenBank/DDBJ whole genome shotgun (WGS) entry which is preliminary data.</text>
</comment>
<protein>
    <recommendedName>
        <fullName evidence="3">Recombinase A</fullName>
    </recommendedName>
</protein>
<evidence type="ECO:0008006" key="3">
    <source>
        <dbReference type="Google" id="ProtNLM"/>
    </source>
</evidence>
<name>A0A9X2SNU6_9PSEU</name>
<gene>
    <name evidence="1" type="ORF">M8542_36590</name>
</gene>
<dbReference type="RefSeq" id="WP_257924922.1">
    <property type="nucleotide sequence ID" value="NZ_JAMXQV010000024.1"/>
</dbReference>
<evidence type="ECO:0000313" key="2">
    <source>
        <dbReference type="Proteomes" id="UP001144096"/>
    </source>
</evidence>
<evidence type="ECO:0000313" key="1">
    <source>
        <dbReference type="EMBL" id="MCR6488363.1"/>
    </source>
</evidence>
<dbReference type="Proteomes" id="UP001144096">
    <property type="component" value="Unassembled WGS sequence"/>
</dbReference>
<keyword evidence="2" id="KW-1185">Reference proteome</keyword>
<dbReference type="AlphaFoldDB" id="A0A9X2SNU6"/>
<organism evidence="1 2">
    <name type="scientific">Amycolatopsis iheyensis</name>
    <dbReference type="NCBI Taxonomy" id="2945988"/>
    <lineage>
        <taxon>Bacteria</taxon>
        <taxon>Bacillati</taxon>
        <taxon>Actinomycetota</taxon>
        <taxon>Actinomycetes</taxon>
        <taxon>Pseudonocardiales</taxon>
        <taxon>Pseudonocardiaceae</taxon>
        <taxon>Amycolatopsis</taxon>
    </lineage>
</organism>
<accession>A0A9X2SNU6</accession>